<reference evidence="2" key="1">
    <citation type="submission" date="2017-06" db="EMBL/GenBank/DDBJ databases">
        <authorList>
            <person name="Varghese N."/>
            <person name="Submissions S."/>
        </authorList>
    </citation>
    <scope>NUCLEOTIDE SEQUENCE [LARGE SCALE GENOMIC DNA]</scope>
    <source>
        <strain evidence="2">CIP 108523</strain>
    </source>
</reference>
<accession>A0A239JNX6</accession>
<organism evidence="1 2">
    <name type="scientific">Pseudomonas segetis</name>
    <dbReference type="NCBI Taxonomy" id="298908"/>
    <lineage>
        <taxon>Bacteria</taxon>
        <taxon>Pseudomonadati</taxon>
        <taxon>Pseudomonadota</taxon>
        <taxon>Gammaproteobacteria</taxon>
        <taxon>Pseudomonadales</taxon>
        <taxon>Pseudomonadaceae</taxon>
        <taxon>Pseudomonas</taxon>
    </lineage>
</organism>
<protein>
    <submittedName>
        <fullName evidence="1">Uncharacterized protein</fullName>
    </submittedName>
</protein>
<proteinExistence type="predicted"/>
<dbReference type="EMBL" id="FZOG01000009">
    <property type="protein sequence ID" value="SNT07520.1"/>
    <property type="molecule type" value="Genomic_DNA"/>
</dbReference>
<sequence length="31" mass="3615">MMWPRPRPNALGVSWYEHDGAVLGAKLEYNR</sequence>
<evidence type="ECO:0000313" key="2">
    <source>
        <dbReference type="Proteomes" id="UP000242915"/>
    </source>
</evidence>
<dbReference type="Proteomes" id="UP000242915">
    <property type="component" value="Unassembled WGS sequence"/>
</dbReference>
<name>A0A239JNX6_9PSED</name>
<dbReference type="AlphaFoldDB" id="A0A239JNX6"/>
<gene>
    <name evidence="1" type="ORF">SAMN05216255_4436</name>
</gene>
<keyword evidence="2" id="KW-1185">Reference proteome</keyword>
<evidence type="ECO:0000313" key="1">
    <source>
        <dbReference type="EMBL" id="SNT07520.1"/>
    </source>
</evidence>